<dbReference type="RefSeq" id="WP_275110253.1">
    <property type="nucleotide sequence ID" value="NZ_JAKJSC010000002.1"/>
</dbReference>
<comment type="caution">
    <text evidence="2">The sequence shown here is derived from an EMBL/GenBank/DDBJ whole genome shotgun (WGS) entry which is preliminary data.</text>
</comment>
<dbReference type="Proteomes" id="UP001528920">
    <property type="component" value="Unassembled WGS sequence"/>
</dbReference>
<proteinExistence type="predicted"/>
<feature type="chain" id="PRO_5045210383" evidence="1">
    <location>
        <begin position="34"/>
        <end position="426"/>
    </location>
</feature>
<name>A0ABT5VU20_9BACT</name>
<accession>A0ABT5VU20</accession>
<protein>
    <submittedName>
        <fullName evidence="2">Outer membrane protein transport protein</fullName>
    </submittedName>
</protein>
<evidence type="ECO:0000256" key="1">
    <source>
        <dbReference type="SAM" id="SignalP"/>
    </source>
</evidence>
<sequence length="426" mass="47461">MWSVSMIKPFNSTKKLIAILSFALLFVTTNAFAQNNTSSTYSYFGLGELMQNSNGQTIGLGGTSLAYKGGSVLNLDNPASLSQIDSLKFHFNIGSVIKFTRLNQGNDHDVINDFNLSRIALGFKVSPRYATAFSIAPYSGLGYEITKREKVLGDETYVIRSLKGTGGLNQFMWSNGVKITNDLSLGVNGIYIFGNNTRTESVVIENGGTNVYINNSELISKGLYFNVAAQYAIDFGNYAITVGGKYQPKIGVNAKQKVVITNSNDLVERYSDEDDGDFDMPESYSVGFGLNKSKHLWIGGDYQYEKWSDTEIFNENNEFVDRNKFSFGVEYNPNDGYARKFLQRLSYRLGSFYDTGYIKVEDNKISSMGISAGLGIPMAQGKGMINLAVEFGTTGTLNNNLVREDFTRITIDVSLFERWFQKRKYN</sequence>
<reference evidence="2 3" key="1">
    <citation type="submission" date="2022-01" db="EMBL/GenBank/DDBJ databases">
        <title>Labilibaculum sp. nov, a marine bacterium isolated from Antarctica.</title>
        <authorList>
            <person name="Dai W."/>
        </authorList>
    </citation>
    <scope>NUCLEOTIDE SEQUENCE [LARGE SCALE GENOMIC DNA]</scope>
    <source>
        <strain evidence="2 3">DW002</strain>
    </source>
</reference>
<dbReference type="SUPFAM" id="SSF56935">
    <property type="entry name" value="Porins"/>
    <property type="match status" value="1"/>
</dbReference>
<dbReference type="EMBL" id="JAKJSC010000002">
    <property type="protein sequence ID" value="MDE5418923.1"/>
    <property type="molecule type" value="Genomic_DNA"/>
</dbReference>
<keyword evidence="3" id="KW-1185">Reference proteome</keyword>
<feature type="signal peptide" evidence="1">
    <location>
        <begin position="1"/>
        <end position="33"/>
    </location>
</feature>
<evidence type="ECO:0000313" key="2">
    <source>
        <dbReference type="EMBL" id="MDE5418923.1"/>
    </source>
</evidence>
<dbReference type="Gene3D" id="2.40.160.60">
    <property type="entry name" value="Outer membrane protein transport protein (OMPP1/FadL/TodX)"/>
    <property type="match status" value="1"/>
</dbReference>
<gene>
    <name evidence="2" type="ORF">L3049_13035</name>
</gene>
<organism evidence="2 3">
    <name type="scientific">Paralabilibaculum antarcticum</name>
    <dbReference type="NCBI Taxonomy" id="2912572"/>
    <lineage>
        <taxon>Bacteria</taxon>
        <taxon>Pseudomonadati</taxon>
        <taxon>Bacteroidota</taxon>
        <taxon>Bacteroidia</taxon>
        <taxon>Marinilabiliales</taxon>
        <taxon>Marinifilaceae</taxon>
        <taxon>Paralabilibaculum</taxon>
    </lineage>
</organism>
<evidence type="ECO:0000313" key="3">
    <source>
        <dbReference type="Proteomes" id="UP001528920"/>
    </source>
</evidence>
<keyword evidence="1" id="KW-0732">Signal</keyword>